<dbReference type="PANTHER" id="PTHR22807">
    <property type="entry name" value="NOP2 YEAST -RELATED NOL1/NOP2/FMU SUN DOMAIN-CONTAINING"/>
    <property type="match status" value="1"/>
</dbReference>
<feature type="binding site" evidence="13">
    <location>
        <begin position="265"/>
        <end position="271"/>
    </location>
    <ligand>
        <name>S-adenosyl-L-methionine</name>
        <dbReference type="ChEBI" id="CHEBI:59789"/>
    </ligand>
</feature>
<dbReference type="Gene3D" id="3.40.50.150">
    <property type="entry name" value="Vaccinia Virus protein VP39"/>
    <property type="match status" value="1"/>
</dbReference>
<dbReference type="EMBL" id="JAHQCW010000040">
    <property type="protein sequence ID" value="MBU9738704.1"/>
    <property type="molecule type" value="Genomic_DNA"/>
</dbReference>
<dbReference type="InterPro" id="IPR004573">
    <property type="entry name" value="rRNA_ssu_MeTfrase_B"/>
</dbReference>
<comment type="subcellular location">
    <subcellularLocation>
        <location evidence="2">Cytoplasm</location>
    </subcellularLocation>
</comment>
<evidence type="ECO:0000256" key="1">
    <source>
        <dbReference type="ARBA" id="ARBA00002724"/>
    </source>
</evidence>
<comment type="similarity">
    <text evidence="13">Belongs to the class I-like SAM-binding methyltransferase superfamily. RsmB/NOP family.</text>
</comment>
<dbReference type="SUPFAM" id="SSF48013">
    <property type="entry name" value="NusB-like"/>
    <property type="match status" value="1"/>
</dbReference>
<name>A0A949K1Y4_9FIRM</name>
<evidence type="ECO:0000256" key="9">
    <source>
        <dbReference type="ARBA" id="ARBA00022884"/>
    </source>
</evidence>
<dbReference type="AlphaFoldDB" id="A0A949K1Y4"/>
<evidence type="ECO:0000256" key="7">
    <source>
        <dbReference type="ARBA" id="ARBA00022679"/>
    </source>
</evidence>
<evidence type="ECO:0000313" key="15">
    <source>
        <dbReference type="EMBL" id="MBU9738704.1"/>
    </source>
</evidence>
<dbReference type="NCBIfam" id="NF011494">
    <property type="entry name" value="PRK14902.1"/>
    <property type="match status" value="1"/>
</dbReference>
<keyword evidence="5" id="KW-0698">rRNA processing</keyword>
<feature type="active site" description="Nucleophile" evidence="13">
    <location>
        <position position="387"/>
    </location>
</feature>
<dbReference type="InterPro" id="IPR035926">
    <property type="entry name" value="NusB-like_sf"/>
</dbReference>
<evidence type="ECO:0000256" key="2">
    <source>
        <dbReference type="ARBA" id="ARBA00004496"/>
    </source>
</evidence>
<feature type="binding site" evidence="13">
    <location>
        <position position="334"/>
    </location>
    <ligand>
        <name>S-adenosyl-L-methionine</name>
        <dbReference type="ChEBI" id="CHEBI:59789"/>
    </ligand>
</feature>
<dbReference type="GO" id="GO:0008649">
    <property type="term" value="F:rRNA methyltransferase activity"/>
    <property type="evidence" value="ECO:0007669"/>
    <property type="project" value="InterPro"/>
</dbReference>
<reference evidence="15" key="1">
    <citation type="submission" date="2021-06" db="EMBL/GenBank/DDBJ databases">
        <title>Description of novel taxa of the family Lachnospiraceae.</title>
        <authorList>
            <person name="Chaplin A.V."/>
            <person name="Sokolova S.R."/>
            <person name="Pikina A.P."/>
            <person name="Korzhanova M."/>
            <person name="Belova V."/>
            <person name="Korostin D."/>
            <person name="Efimov B.A."/>
        </authorList>
    </citation>
    <scope>NUCLEOTIDE SEQUENCE</scope>
    <source>
        <strain evidence="15">ASD5720</strain>
    </source>
</reference>
<dbReference type="Pfam" id="PF01029">
    <property type="entry name" value="NusB"/>
    <property type="match status" value="1"/>
</dbReference>
<evidence type="ECO:0000256" key="13">
    <source>
        <dbReference type="PROSITE-ProRule" id="PRU01023"/>
    </source>
</evidence>
<evidence type="ECO:0000256" key="5">
    <source>
        <dbReference type="ARBA" id="ARBA00022552"/>
    </source>
</evidence>
<dbReference type="InterPro" id="IPR023267">
    <property type="entry name" value="RCMT"/>
</dbReference>
<dbReference type="Gene3D" id="3.30.70.1170">
    <property type="entry name" value="Sun protein, domain 3"/>
    <property type="match status" value="1"/>
</dbReference>
<dbReference type="Pfam" id="PF01189">
    <property type="entry name" value="Methyltr_RsmB-F"/>
    <property type="match status" value="1"/>
</dbReference>
<dbReference type="InterPro" id="IPR001678">
    <property type="entry name" value="MeTrfase_RsmB-F_NOP2_dom"/>
</dbReference>
<keyword evidence="4" id="KW-0963">Cytoplasm</keyword>
<dbReference type="RefSeq" id="WP_238722793.1">
    <property type="nucleotide sequence ID" value="NZ_JAHQCW010000040.1"/>
</dbReference>
<dbReference type="InterPro" id="IPR049560">
    <property type="entry name" value="MeTrfase_RsmB-F_NOP2_cat"/>
</dbReference>
<dbReference type="CDD" id="cd02440">
    <property type="entry name" value="AdoMet_MTases"/>
    <property type="match status" value="1"/>
</dbReference>
<dbReference type="EC" id="2.1.1.176" evidence="3"/>
<accession>A0A949K1Y4</accession>
<evidence type="ECO:0000256" key="12">
    <source>
        <dbReference type="ARBA" id="ARBA00047283"/>
    </source>
</evidence>
<keyword evidence="9 13" id="KW-0694">RNA-binding</keyword>
<evidence type="ECO:0000256" key="4">
    <source>
        <dbReference type="ARBA" id="ARBA00022490"/>
    </source>
</evidence>
<dbReference type="SUPFAM" id="SSF53335">
    <property type="entry name" value="S-adenosyl-L-methionine-dependent methyltransferases"/>
    <property type="match status" value="1"/>
</dbReference>
<dbReference type="PANTHER" id="PTHR22807:SF53">
    <property type="entry name" value="RIBOSOMAL RNA SMALL SUBUNIT METHYLTRANSFERASE B-RELATED"/>
    <property type="match status" value="1"/>
</dbReference>
<feature type="binding site" evidence="13">
    <location>
        <position position="289"/>
    </location>
    <ligand>
        <name>S-adenosyl-L-methionine</name>
        <dbReference type="ChEBI" id="CHEBI:59789"/>
    </ligand>
</feature>
<dbReference type="GO" id="GO:0005737">
    <property type="term" value="C:cytoplasm"/>
    <property type="evidence" value="ECO:0007669"/>
    <property type="project" value="UniProtKB-SubCell"/>
</dbReference>
<keyword evidence="16" id="KW-1185">Reference proteome</keyword>
<evidence type="ECO:0000256" key="8">
    <source>
        <dbReference type="ARBA" id="ARBA00022691"/>
    </source>
</evidence>
<evidence type="ECO:0000313" key="16">
    <source>
        <dbReference type="Proteomes" id="UP000712157"/>
    </source>
</evidence>
<comment type="caution">
    <text evidence="15">The sequence shown here is derived from an EMBL/GenBank/DDBJ whole genome shotgun (WGS) entry which is preliminary data.</text>
</comment>
<feature type="binding site" evidence="13">
    <location>
        <position position="316"/>
    </location>
    <ligand>
        <name>S-adenosyl-L-methionine</name>
        <dbReference type="ChEBI" id="CHEBI:59789"/>
    </ligand>
</feature>
<dbReference type="InterPro" id="IPR029063">
    <property type="entry name" value="SAM-dependent_MTases_sf"/>
</dbReference>
<sequence>MTNAVNTRELVLGILMEVTGKGTHSHLVIRDVLSKYQYLGKQERSFITRVSIGTLEQMILIDYIIDQFSSVKVKKMKPVIRNILRSAVYQLKWMDSIPDSAVCNEAVKLTRKKGFQGLSGFVNGVLRSIARGPAEVRYPDEKKQPAEYMSVRYSQPLWLTQMWLDRFGPETTGQILGAFLEDSPTCIRCNTGRISPEELAKRLNQQGIETTSSPYIREAMEIRGYDYLGALPEFEQGLFQVQDISSMLAVRIAAPQKGDTVYDVCAAPGGKSLYLAELMQNTGMVTARDLTPYKVGLIEENILRSGLTNIRAQVWDACALDEAAVETADLVLADLPCSGLGVLGRKPDIKYHMSQGQIRELRGLQREILGTVHKYVKKGGVLVYSTCTIDIEENEKNLEWFLSQFPFHLESIDPYLCAALRSNTTAQGYLQLLPGVHRADGFFMARLRKDGE</sequence>
<evidence type="ECO:0000259" key="14">
    <source>
        <dbReference type="PROSITE" id="PS51686"/>
    </source>
</evidence>
<feature type="domain" description="SAM-dependent MTase RsmB/NOP-type" evidence="14">
    <location>
        <begin position="175"/>
        <end position="450"/>
    </location>
</feature>
<evidence type="ECO:0000256" key="10">
    <source>
        <dbReference type="ARBA" id="ARBA00030399"/>
    </source>
</evidence>
<evidence type="ECO:0000256" key="6">
    <source>
        <dbReference type="ARBA" id="ARBA00022603"/>
    </source>
</evidence>
<dbReference type="Pfam" id="PF22458">
    <property type="entry name" value="RsmF-B_ferredox"/>
    <property type="match status" value="1"/>
</dbReference>
<evidence type="ECO:0000256" key="3">
    <source>
        <dbReference type="ARBA" id="ARBA00012140"/>
    </source>
</evidence>
<dbReference type="GO" id="GO:0003723">
    <property type="term" value="F:RNA binding"/>
    <property type="evidence" value="ECO:0007669"/>
    <property type="project" value="UniProtKB-UniRule"/>
</dbReference>
<organism evidence="15 16">
    <name type="scientific">Diplocloster agilis</name>
    <dbReference type="NCBI Taxonomy" id="2850323"/>
    <lineage>
        <taxon>Bacteria</taxon>
        <taxon>Bacillati</taxon>
        <taxon>Bacillota</taxon>
        <taxon>Clostridia</taxon>
        <taxon>Lachnospirales</taxon>
        <taxon>Lachnospiraceae</taxon>
        <taxon>Diplocloster</taxon>
    </lineage>
</organism>
<dbReference type="GO" id="GO:0006355">
    <property type="term" value="P:regulation of DNA-templated transcription"/>
    <property type="evidence" value="ECO:0007669"/>
    <property type="project" value="InterPro"/>
</dbReference>
<evidence type="ECO:0000256" key="11">
    <source>
        <dbReference type="ARBA" id="ARBA00031088"/>
    </source>
</evidence>
<dbReference type="Gene3D" id="1.10.940.10">
    <property type="entry name" value="NusB-like"/>
    <property type="match status" value="1"/>
</dbReference>
<comment type="function">
    <text evidence="1">Specifically methylates the cytosine at position 967 (m5C967) of 16S rRNA.</text>
</comment>
<keyword evidence="8 13" id="KW-0949">S-adenosyl-L-methionine</keyword>
<protein>
    <recommendedName>
        <fullName evidence="3">16S rRNA (cytosine(967)-C(5))-methyltransferase</fullName>
        <ecNumber evidence="3">2.1.1.176</ecNumber>
    </recommendedName>
    <alternativeName>
        <fullName evidence="10">16S rRNA m5C967 methyltransferase</fullName>
    </alternativeName>
    <alternativeName>
        <fullName evidence="11">rRNA (cytosine-C(5)-)-methyltransferase RsmB</fullName>
    </alternativeName>
</protein>
<keyword evidence="7 13" id="KW-0808">Transferase</keyword>
<dbReference type="Proteomes" id="UP000712157">
    <property type="component" value="Unassembled WGS sequence"/>
</dbReference>
<dbReference type="InterPro" id="IPR006027">
    <property type="entry name" value="NusB_RsmB_TIM44"/>
</dbReference>
<dbReference type="InterPro" id="IPR054728">
    <property type="entry name" value="RsmB-like_ferredoxin"/>
</dbReference>
<dbReference type="PROSITE" id="PS51686">
    <property type="entry name" value="SAM_MT_RSMB_NOP"/>
    <property type="match status" value="1"/>
</dbReference>
<gene>
    <name evidence="15" type="primary">rsmB</name>
    <name evidence="15" type="ORF">KTH89_19365</name>
</gene>
<keyword evidence="6 13" id="KW-0489">Methyltransferase</keyword>
<dbReference type="PRINTS" id="PR02008">
    <property type="entry name" value="RCMTFAMILY"/>
</dbReference>
<proteinExistence type="inferred from homology"/>
<comment type="catalytic activity">
    <reaction evidence="12">
        <text>cytidine(967) in 16S rRNA + S-adenosyl-L-methionine = 5-methylcytidine(967) in 16S rRNA + S-adenosyl-L-homocysteine + H(+)</text>
        <dbReference type="Rhea" id="RHEA:42748"/>
        <dbReference type="Rhea" id="RHEA-COMP:10219"/>
        <dbReference type="Rhea" id="RHEA-COMP:10220"/>
        <dbReference type="ChEBI" id="CHEBI:15378"/>
        <dbReference type="ChEBI" id="CHEBI:57856"/>
        <dbReference type="ChEBI" id="CHEBI:59789"/>
        <dbReference type="ChEBI" id="CHEBI:74483"/>
        <dbReference type="ChEBI" id="CHEBI:82748"/>
        <dbReference type="EC" id="2.1.1.176"/>
    </reaction>
</comment>
<dbReference type="NCBIfam" id="TIGR00563">
    <property type="entry name" value="rsmB"/>
    <property type="match status" value="1"/>
</dbReference>